<keyword evidence="8 10" id="KW-0472">Membrane</keyword>
<evidence type="ECO:0000256" key="8">
    <source>
        <dbReference type="ARBA" id="ARBA00023136"/>
    </source>
</evidence>
<dbReference type="AlphaFoldDB" id="A0A4Y7PRJ3"/>
<sequence>MKPSVEKLTGEEQRRAQESRDLQFVRDRLQSWTTRNAAALRARADVFSSNAAQRFSKLGGKLNQITGYEEIEALKLRVVENEARIREARLAARAAKKAYDEAVSRRSNSQREVNDLLQRKSSWNDADVSRFTQLVRQDHLFEREEIRSKEDAARAEDAVERELDELMRAILARYHEEQIWSDKIRSASTYGSLAALALNLVVFVLAIVIVEPWKRQRLVQTFQSRVVKMHNENQDLVQAGMTDLSNRLAKQEDVISRIVQVREAADTPNLPASGYRDETLSPDGSLSGVVARPTTPMDVIAKLAHDRGAVAVVGGATILTGILGWILGSYYG</sequence>
<dbReference type="EMBL" id="ML170217">
    <property type="protein sequence ID" value="TDL17708.1"/>
    <property type="molecule type" value="Genomic_DNA"/>
</dbReference>
<reference evidence="13 14" key="1">
    <citation type="submission" date="2018-06" db="EMBL/GenBank/DDBJ databases">
        <title>A transcriptomic atlas of mushroom development highlights an independent origin of complex multicellularity.</title>
        <authorList>
            <consortium name="DOE Joint Genome Institute"/>
            <person name="Krizsan K."/>
            <person name="Almasi E."/>
            <person name="Merenyi Z."/>
            <person name="Sahu N."/>
            <person name="Viragh M."/>
            <person name="Koszo T."/>
            <person name="Mondo S."/>
            <person name="Kiss B."/>
            <person name="Balint B."/>
            <person name="Kues U."/>
            <person name="Barry K."/>
            <person name="Hegedus J.C."/>
            <person name="Henrissat B."/>
            <person name="Johnson J."/>
            <person name="Lipzen A."/>
            <person name="Ohm R."/>
            <person name="Nagy I."/>
            <person name="Pangilinan J."/>
            <person name="Yan J."/>
            <person name="Xiong Y."/>
            <person name="Grigoriev I.V."/>
            <person name="Hibbett D.S."/>
            <person name="Nagy L.G."/>
        </authorList>
    </citation>
    <scope>NUCLEOTIDE SEQUENCE [LARGE SCALE GENOMIC DNA]</scope>
    <source>
        <strain evidence="13 14">SZMC22713</strain>
    </source>
</reference>
<evidence type="ECO:0000256" key="5">
    <source>
        <dbReference type="ARBA" id="ARBA00022989"/>
    </source>
</evidence>
<dbReference type="OrthoDB" id="5595506at2759"/>
<evidence type="ECO:0000256" key="11">
    <source>
        <dbReference type="SAM" id="Coils"/>
    </source>
</evidence>
<comment type="subcellular location">
    <subcellularLocation>
        <location evidence="10">Mitochondrion inner membrane</location>
        <topology evidence="10">Multi-pass membrane protein</topology>
    </subcellularLocation>
</comment>
<keyword evidence="3 10" id="KW-0999">Mitochondrion inner membrane</keyword>
<evidence type="ECO:0000256" key="7">
    <source>
        <dbReference type="ARBA" id="ARBA00023128"/>
    </source>
</evidence>
<keyword evidence="14" id="KW-1185">Reference proteome</keyword>
<evidence type="ECO:0000256" key="1">
    <source>
        <dbReference type="ARBA" id="ARBA00007472"/>
    </source>
</evidence>
<accession>A0A4Y7PRJ3</accession>
<keyword evidence="7 10" id="KW-0496">Mitochondrion</keyword>
<comment type="similarity">
    <text evidence="1 10">Belongs to the SHE9 family.</text>
</comment>
<keyword evidence="6 11" id="KW-0175">Coiled coil</keyword>
<feature type="coiled-coil region" evidence="11">
    <location>
        <begin position="71"/>
        <end position="119"/>
    </location>
</feature>
<organism evidence="13 14">
    <name type="scientific">Rickenella mellea</name>
    <dbReference type="NCBI Taxonomy" id="50990"/>
    <lineage>
        <taxon>Eukaryota</taxon>
        <taxon>Fungi</taxon>
        <taxon>Dikarya</taxon>
        <taxon>Basidiomycota</taxon>
        <taxon>Agaricomycotina</taxon>
        <taxon>Agaricomycetes</taxon>
        <taxon>Hymenochaetales</taxon>
        <taxon>Rickenellaceae</taxon>
        <taxon>Rickenella</taxon>
    </lineage>
</organism>
<evidence type="ECO:0000256" key="3">
    <source>
        <dbReference type="ARBA" id="ARBA00022792"/>
    </source>
</evidence>
<keyword evidence="5 10" id="KW-1133">Transmembrane helix</keyword>
<dbReference type="PANTHER" id="PTHR31961">
    <property type="entry name" value="SENSITIVE TO HIGH EXPRESSION PROTEIN 9, MITOCHONDRIAL"/>
    <property type="match status" value="1"/>
</dbReference>
<evidence type="ECO:0000256" key="12">
    <source>
        <dbReference type="SAM" id="MobiDB-lite"/>
    </source>
</evidence>
<evidence type="ECO:0000256" key="2">
    <source>
        <dbReference type="ARBA" id="ARBA00022692"/>
    </source>
</evidence>
<dbReference type="Proteomes" id="UP000294933">
    <property type="component" value="Unassembled WGS sequence"/>
</dbReference>
<evidence type="ECO:0000256" key="4">
    <source>
        <dbReference type="ARBA" id="ARBA00022946"/>
    </source>
</evidence>
<name>A0A4Y7PRJ3_9AGAM</name>
<evidence type="ECO:0000313" key="14">
    <source>
        <dbReference type="Proteomes" id="UP000294933"/>
    </source>
</evidence>
<protein>
    <recommendedName>
        <fullName evidence="10">Sensitive to high expression protein 9, mitochondrial</fullName>
    </recommendedName>
</protein>
<feature type="transmembrane region" description="Helical" evidence="10">
    <location>
        <begin position="190"/>
        <end position="210"/>
    </location>
</feature>
<comment type="function">
    <text evidence="9">Required for the maintenance of the structure of the mitochondrial inner membrane. Involved in mitochondrial morphology. Causes growth arrest when highly overexpressed.</text>
</comment>
<dbReference type="GO" id="GO:0007007">
    <property type="term" value="P:inner mitochondrial membrane organization"/>
    <property type="evidence" value="ECO:0007669"/>
    <property type="project" value="TreeGrafter"/>
</dbReference>
<dbReference type="GO" id="GO:0005743">
    <property type="term" value="C:mitochondrial inner membrane"/>
    <property type="evidence" value="ECO:0007669"/>
    <property type="project" value="UniProtKB-SubCell"/>
</dbReference>
<dbReference type="STRING" id="50990.A0A4Y7PRJ3"/>
<evidence type="ECO:0000313" key="13">
    <source>
        <dbReference type="EMBL" id="TDL17708.1"/>
    </source>
</evidence>
<keyword evidence="4 10" id="KW-0809">Transit peptide</keyword>
<evidence type="ECO:0000256" key="9">
    <source>
        <dbReference type="ARBA" id="ARBA00024807"/>
    </source>
</evidence>
<comment type="subunit">
    <text evidence="10">Homooligomer.</text>
</comment>
<evidence type="ECO:0000256" key="10">
    <source>
        <dbReference type="RuleBase" id="RU364128"/>
    </source>
</evidence>
<proteinExistence type="inferred from homology"/>
<gene>
    <name evidence="13" type="ORF">BD410DRAFT_729514</name>
</gene>
<feature type="region of interest" description="Disordered" evidence="12">
    <location>
        <begin position="269"/>
        <end position="288"/>
    </location>
</feature>
<dbReference type="InterPro" id="IPR008839">
    <property type="entry name" value="MDM33_fungi"/>
</dbReference>
<dbReference type="Pfam" id="PF05546">
    <property type="entry name" value="She9_MDM33"/>
    <property type="match status" value="1"/>
</dbReference>
<dbReference type="PANTHER" id="PTHR31961:SF3">
    <property type="entry name" value="SENSITIVE TO HIGH EXPRESSION PROTEIN 9, MITOCHONDRIAL"/>
    <property type="match status" value="1"/>
</dbReference>
<keyword evidence="2 10" id="KW-0812">Transmembrane</keyword>
<dbReference type="VEuPathDB" id="FungiDB:BD410DRAFT_729514"/>
<feature type="transmembrane region" description="Helical" evidence="10">
    <location>
        <begin position="309"/>
        <end position="331"/>
    </location>
</feature>
<evidence type="ECO:0000256" key="6">
    <source>
        <dbReference type="ARBA" id="ARBA00023054"/>
    </source>
</evidence>